<gene>
    <name evidence="1" type="ORF">O6H91_14G059100</name>
</gene>
<name>A0ACC2BPZ2_DIPCM</name>
<keyword evidence="2" id="KW-1185">Reference proteome</keyword>
<proteinExistence type="predicted"/>
<reference evidence="2" key="1">
    <citation type="journal article" date="2024" name="Proc. Natl. Acad. Sci. U.S.A.">
        <title>Extraordinary preservation of gene collinearity over three hundred million years revealed in homosporous lycophytes.</title>
        <authorList>
            <person name="Li C."/>
            <person name="Wickell D."/>
            <person name="Kuo L.Y."/>
            <person name="Chen X."/>
            <person name="Nie B."/>
            <person name="Liao X."/>
            <person name="Peng D."/>
            <person name="Ji J."/>
            <person name="Jenkins J."/>
            <person name="Williams M."/>
            <person name="Shu S."/>
            <person name="Plott C."/>
            <person name="Barry K."/>
            <person name="Rajasekar S."/>
            <person name="Grimwood J."/>
            <person name="Han X."/>
            <person name="Sun S."/>
            <person name="Hou Z."/>
            <person name="He W."/>
            <person name="Dai G."/>
            <person name="Sun C."/>
            <person name="Schmutz J."/>
            <person name="Leebens-Mack J.H."/>
            <person name="Li F.W."/>
            <person name="Wang L."/>
        </authorList>
    </citation>
    <scope>NUCLEOTIDE SEQUENCE [LARGE SCALE GENOMIC DNA]</scope>
    <source>
        <strain evidence="2">cv. PW_Plant_1</strain>
    </source>
</reference>
<organism evidence="1 2">
    <name type="scientific">Diphasiastrum complanatum</name>
    <name type="common">Issler's clubmoss</name>
    <name type="synonym">Lycopodium complanatum</name>
    <dbReference type="NCBI Taxonomy" id="34168"/>
    <lineage>
        <taxon>Eukaryota</taxon>
        <taxon>Viridiplantae</taxon>
        <taxon>Streptophyta</taxon>
        <taxon>Embryophyta</taxon>
        <taxon>Tracheophyta</taxon>
        <taxon>Lycopodiopsida</taxon>
        <taxon>Lycopodiales</taxon>
        <taxon>Lycopodiaceae</taxon>
        <taxon>Lycopodioideae</taxon>
        <taxon>Diphasiastrum</taxon>
    </lineage>
</organism>
<dbReference type="EMBL" id="CM055105">
    <property type="protein sequence ID" value="KAJ7531801.1"/>
    <property type="molecule type" value="Genomic_DNA"/>
</dbReference>
<protein>
    <submittedName>
        <fullName evidence="1">Uncharacterized protein</fullName>
    </submittedName>
</protein>
<accession>A0ACC2BPZ2</accession>
<evidence type="ECO:0000313" key="2">
    <source>
        <dbReference type="Proteomes" id="UP001162992"/>
    </source>
</evidence>
<dbReference type="Proteomes" id="UP001162992">
    <property type="component" value="Chromosome 14"/>
</dbReference>
<sequence length="55" mass="6412">MFLGSMPRRPEKAAAFKQLRQHLSMLGVWLAAIRAAPYVVHLLFKDRNEELKLDF</sequence>
<evidence type="ECO:0000313" key="1">
    <source>
        <dbReference type="EMBL" id="KAJ7531801.1"/>
    </source>
</evidence>
<comment type="caution">
    <text evidence="1">The sequence shown here is derived from an EMBL/GenBank/DDBJ whole genome shotgun (WGS) entry which is preliminary data.</text>
</comment>